<dbReference type="SUPFAM" id="SSF88659">
    <property type="entry name" value="Sigma3 and sigma4 domains of RNA polymerase sigma factors"/>
    <property type="match status" value="1"/>
</dbReference>
<keyword evidence="4" id="KW-0238">DNA-binding</keyword>
<evidence type="ECO:0000256" key="3">
    <source>
        <dbReference type="ARBA" id="ARBA00023082"/>
    </source>
</evidence>
<dbReference type="AlphaFoldDB" id="A0A1G8YCG2"/>
<dbReference type="PANTHER" id="PTHR43133">
    <property type="entry name" value="RNA POLYMERASE ECF-TYPE SIGMA FACTO"/>
    <property type="match status" value="1"/>
</dbReference>
<sequence length="249" mass="27613">MATDAELIARVRAGATVAFEVLYARHIEAARARARQLSWSCQVDADDLVSEGFHHVLEILLTGRGPTHSFRGYLLTTITRAAFAHARKDARRVLTEDPHAHQLAARLAVQEPDQSATVENLLDRALALRAYRSLPATAQHVLWYIEICGMSPGKVAPLLHISANAVSARAHRAREDLRTAYLEAHLTGARIAPACAPFAQDLAAWVRTALRPRRRRRMQTHLRYCRHCRDLADDLAAVDTTPPATPFAT</sequence>
<dbReference type="InterPro" id="IPR036388">
    <property type="entry name" value="WH-like_DNA-bd_sf"/>
</dbReference>
<dbReference type="Gene3D" id="1.10.10.1320">
    <property type="entry name" value="Anti-sigma factor, zinc-finger domain"/>
    <property type="match status" value="1"/>
</dbReference>
<dbReference type="InterPro" id="IPR013324">
    <property type="entry name" value="RNA_pol_sigma_r3/r4-like"/>
</dbReference>
<reference evidence="9" key="1">
    <citation type="submission" date="2016-10" db="EMBL/GenBank/DDBJ databases">
        <authorList>
            <person name="Varghese N."/>
            <person name="Submissions S."/>
        </authorList>
    </citation>
    <scope>NUCLEOTIDE SEQUENCE [LARGE SCALE GENOMIC DNA]</scope>
    <source>
        <strain evidence="9">DSM 44796</strain>
    </source>
</reference>
<dbReference type="GO" id="GO:0006352">
    <property type="term" value="P:DNA-templated transcription initiation"/>
    <property type="evidence" value="ECO:0007669"/>
    <property type="project" value="InterPro"/>
</dbReference>
<evidence type="ECO:0000256" key="1">
    <source>
        <dbReference type="ARBA" id="ARBA00010641"/>
    </source>
</evidence>
<feature type="domain" description="RNA polymerase sigma-70 region 2" evidence="6">
    <location>
        <begin position="22"/>
        <end position="91"/>
    </location>
</feature>
<dbReference type="GO" id="GO:0003677">
    <property type="term" value="F:DNA binding"/>
    <property type="evidence" value="ECO:0007669"/>
    <property type="project" value="UniProtKB-KW"/>
</dbReference>
<dbReference type="Gene3D" id="1.10.10.10">
    <property type="entry name" value="Winged helix-like DNA-binding domain superfamily/Winged helix DNA-binding domain"/>
    <property type="match status" value="1"/>
</dbReference>
<dbReference type="InterPro" id="IPR039425">
    <property type="entry name" value="RNA_pol_sigma-70-like"/>
</dbReference>
<feature type="domain" description="RNA polymerase sigma factor 70 region 4 type 2" evidence="7">
    <location>
        <begin position="128"/>
        <end position="177"/>
    </location>
</feature>
<dbReference type="InterPro" id="IPR013325">
    <property type="entry name" value="RNA_pol_sigma_r2"/>
</dbReference>
<dbReference type="Proteomes" id="UP000199682">
    <property type="component" value="Unassembled WGS sequence"/>
</dbReference>
<dbReference type="EMBL" id="FNET01000004">
    <property type="protein sequence ID" value="SDK00599.1"/>
    <property type="molecule type" value="Genomic_DNA"/>
</dbReference>
<dbReference type="NCBIfam" id="TIGR02937">
    <property type="entry name" value="sigma70-ECF"/>
    <property type="match status" value="1"/>
</dbReference>
<dbReference type="RefSeq" id="WP_090005656.1">
    <property type="nucleotide sequence ID" value="NZ_FNET01000004.1"/>
</dbReference>
<evidence type="ECO:0000313" key="9">
    <source>
        <dbReference type="Proteomes" id="UP000199682"/>
    </source>
</evidence>
<evidence type="ECO:0000259" key="6">
    <source>
        <dbReference type="Pfam" id="PF04542"/>
    </source>
</evidence>
<evidence type="ECO:0000256" key="2">
    <source>
        <dbReference type="ARBA" id="ARBA00023015"/>
    </source>
</evidence>
<dbReference type="InterPro" id="IPR013249">
    <property type="entry name" value="RNA_pol_sigma70_r4_t2"/>
</dbReference>
<accession>A0A1G8YCG2</accession>
<evidence type="ECO:0000256" key="4">
    <source>
        <dbReference type="ARBA" id="ARBA00023125"/>
    </source>
</evidence>
<dbReference type="InterPro" id="IPR014284">
    <property type="entry name" value="RNA_pol_sigma-70_dom"/>
</dbReference>
<organism evidence="8 9">
    <name type="scientific">Lentzea albidocapillata subsp. violacea</name>
    <dbReference type="NCBI Taxonomy" id="128104"/>
    <lineage>
        <taxon>Bacteria</taxon>
        <taxon>Bacillati</taxon>
        <taxon>Actinomycetota</taxon>
        <taxon>Actinomycetes</taxon>
        <taxon>Pseudonocardiales</taxon>
        <taxon>Pseudonocardiaceae</taxon>
        <taxon>Lentzea</taxon>
    </lineage>
</organism>
<keyword evidence="2" id="KW-0805">Transcription regulation</keyword>
<dbReference type="Pfam" id="PF08281">
    <property type="entry name" value="Sigma70_r4_2"/>
    <property type="match status" value="1"/>
</dbReference>
<name>A0A1G8YCG2_9PSEU</name>
<dbReference type="GO" id="GO:0016987">
    <property type="term" value="F:sigma factor activity"/>
    <property type="evidence" value="ECO:0007669"/>
    <property type="project" value="UniProtKB-KW"/>
</dbReference>
<evidence type="ECO:0000313" key="8">
    <source>
        <dbReference type="EMBL" id="SDK00599.1"/>
    </source>
</evidence>
<comment type="similarity">
    <text evidence="1">Belongs to the sigma-70 factor family. ECF subfamily.</text>
</comment>
<protein>
    <submittedName>
        <fullName evidence="8">RNA polymerase sigma factor, sigma-70 family</fullName>
    </submittedName>
</protein>
<evidence type="ECO:0000256" key="5">
    <source>
        <dbReference type="ARBA" id="ARBA00023163"/>
    </source>
</evidence>
<gene>
    <name evidence="8" type="ORF">SAMN04488074_10410</name>
</gene>
<proteinExistence type="inferred from homology"/>
<evidence type="ECO:0000259" key="7">
    <source>
        <dbReference type="Pfam" id="PF08281"/>
    </source>
</evidence>
<dbReference type="InterPro" id="IPR007627">
    <property type="entry name" value="RNA_pol_sigma70_r2"/>
</dbReference>
<dbReference type="Gene3D" id="1.10.1740.10">
    <property type="match status" value="1"/>
</dbReference>
<dbReference type="PANTHER" id="PTHR43133:SF8">
    <property type="entry name" value="RNA POLYMERASE SIGMA FACTOR HI_1459-RELATED"/>
    <property type="match status" value="1"/>
</dbReference>
<dbReference type="InterPro" id="IPR041916">
    <property type="entry name" value="Anti_sigma_zinc_sf"/>
</dbReference>
<dbReference type="SUPFAM" id="SSF88946">
    <property type="entry name" value="Sigma2 domain of RNA polymerase sigma factors"/>
    <property type="match status" value="1"/>
</dbReference>
<keyword evidence="5" id="KW-0804">Transcription</keyword>
<dbReference type="Pfam" id="PF04542">
    <property type="entry name" value="Sigma70_r2"/>
    <property type="match status" value="1"/>
</dbReference>
<keyword evidence="3" id="KW-0731">Sigma factor</keyword>